<protein>
    <recommendedName>
        <fullName evidence="1">Methyltransferase type 11 domain-containing protein</fullName>
    </recommendedName>
</protein>
<dbReference type="Proteomes" id="UP000238281">
    <property type="component" value="Unassembled WGS sequence"/>
</dbReference>
<organism evidence="2 3">
    <name type="scientific">Aliarcobacter cryaerophilus</name>
    <dbReference type="NCBI Taxonomy" id="28198"/>
    <lineage>
        <taxon>Bacteria</taxon>
        <taxon>Pseudomonadati</taxon>
        <taxon>Campylobacterota</taxon>
        <taxon>Epsilonproteobacteria</taxon>
        <taxon>Campylobacterales</taxon>
        <taxon>Arcobacteraceae</taxon>
        <taxon>Aliarcobacter</taxon>
    </lineage>
</organism>
<proteinExistence type="predicted"/>
<dbReference type="Gene3D" id="3.40.50.150">
    <property type="entry name" value="Vaccinia Virus protein VP39"/>
    <property type="match status" value="1"/>
</dbReference>
<dbReference type="AlphaFoldDB" id="A0A2S9T6M4"/>
<dbReference type="GO" id="GO:0008757">
    <property type="term" value="F:S-adenosylmethionine-dependent methyltransferase activity"/>
    <property type="evidence" value="ECO:0007669"/>
    <property type="project" value="InterPro"/>
</dbReference>
<dbReference type="EMBL" id="NXGE01000003">
    <property type="protein sequence ID" value="PRM94480.1"/>
    <property type="molecule type" value="Genomic_DNA"/>
</dbReference>
<name>A0A2S9T6M4_9BACT</name>
<dbReference type="PANTHER" id="PTHR43591">
    <property type="entry name" value="METHYLTRANSFERASE"/>
    <property type="match status" value="1"/>
</dbReference>
<dbReference type="SUPFAM" id="SSF53335">
    <property type="entry name" value="S-adenosyl-L-methionine-dependent methyltransferases"/>
    <property type="match status" value="1"/>
</dbReference>
<evidence type="ECO:0000313" key="3">
    <source>
        <dbReference type="Proteomes" id="UP000238281"/>
    </source>
</evidence>
<sequence>MSKSKEFLEKQLFEDGLKYFGHKNKSLSIEIANIWHDDEKYYQRWEEVERFGDHKGKILDLACGVGTFMFHGLRKNYDIYGIEPEKWKLDYINMKIDELNYPQEWKKRFIKGIGEYLPFKDNAFDYIITYQTLEHVQNVEKCIDEMVRVLKNGGKLKIHAPDYNSFYEPHYLLPFLPKMNKKLASIYLKILRRPTIGLNTLNWTTSKSILKILSKYENIEIINLSELYRNRKIDFVKSKYHLPKLISNILVNLIYYKKVYLAQEEKHINIVVKKGNN</sequence>
<gene>
    <name evidence="2" type="ORF">CJ673_06210</name>
</gene>
<dbReference type="CDD" id="cd02440">
    <property type="entry name" value="AdoMet_MTases"/>
    <property type="match status" value="1"/>
</dbReference>
<dbReference type="RefSeq" id="WP_105915385.1">
    <property type="nucleotide sequence ID" value="NZ_NXGE01000003.1"/>
</dbReference>
<feature type="domain" description="Methyltransferase type 11" evidence="1">
    <location>
        <begin position="59"/>
        <end position="156"/>
    </location>
</feature>
<dbReference type="InterPro" id="IPR029063">
    <property type="entry name" value="SAM-dependent_MTases_sf"/>
</dbReference>
<reference evidence="2 3" key="1">
    <citation type="submission" date="2017-09" db="EMBL/GenBank/DDBJ databases">
        <title>Reassesment of A. cryaerophilus.</title>
        <authorList>
            <person name="Perez-Cataluna A."/>
            <person name="Collado L."/>
            <person name="Salgado O."/>
            <person name="Lefinanco V."/>
            <person name="Figueras M.J."/>
        </authorList>
    </citation>
    <scope>NUCLEOTIDE SEQUENCE [LARGE SCALE GENOMIC DNA]</scope>
    <source>
        <strain evidence="2 3">LMG 10210</strain>
    </source>
</reference>
<dbReference type="Pfam" id="PF08241">
    <property type="entry name" value="Methyltransf_11"/>
    <property type="match status" value="1"/>
</dbReference>
<accession>A0A2S9T6M4</accession>
<evidence type="ECO:0000259" key="1">
    <source>
        <dbReference type="Pfam" id="PF08241"/>
    </source>
</evidence>
<comment type="caution">
    <text evidence="2">The sequence shown here is derived from an EMBL/GenBank/DDBJ whole genome shotgun (WGS) entry which is preliminary data.</text>
</comment>
<dbReference type="InterPro" id="IPR013216">
    <property type="entry name" value="Methyltransf_11"/>
</dbReference>
<evidence type="ECO:0000313" key="2">
    <source>
        <dbReference type="EMBL" id="PRM94480.1"/>
    </source>
</evidence>